<comment type="similarity">
    <text evidence="5">Belongs to the L2HGDH family.</text>
</comment>
<keyword evidence="4" id="KW-0560">Oxidoreductase</keyword>
<dbReference type="PANTHER" id="PTHR43104:SF4">
    <property type="entry name" value="L-2-HYDROXYGLUTARATE DEHYDROGENASE, MITOCHONDRIAL"/>
    <property type="match status" value="1"/>
</dbReference>
<dbReference type="EMBL" id="BMXR01000007">
    <property type="protein sequence ID" value="GGX60922.1"/>
    <property type="molecule type" value="Genomic_DNA"/>
</dbReference>
<gene>
    <name evidence="7" type="ORF">GCM10007392_31180</name>
</gene>
<comment type="cofactor">
    <cofactor evidence="1">
        <name>FAD</name>
        <dbReference type="ChEBI" id="CHEBI:57692"/>
    </cofactor>
</comment>
<reference evidence="7" key="2">
    <citation type="submission" date="2020-09" db="EMBL/GenBank/DDBJ databases">
        <authorList>
            <person name="Sun Q."/>
            <person name="Kim S."/>
        </authorList>
    </citation>
    <scope>NUCLEOTIDE SEQUENCE</scope>
    <source>
        <strain evidence="7">KCTC 22169</strain>
    </source>
</reference>
<keyword evidence="2" id="KW-0285">Flavoprotein</keyword>
<evidence type="ECO:0000313" key="8">
    <source>
        <dbReference type="Proteomes" id="UP000626148"/>
    </source>
</evidence>
<keyword evidence="3" id="KW-0274">FAD</keyword>
<evidence type="ECO:0000256" key="5">
    <source>
        <dbReference type="ARBA" id="ARBA00037941"/>
    </source>
</evidence>
<sequence>MTLSGRSVLVLEQHAHVGEETSSRNSEVIHAGLYYRPGSLKARLCVTGRRQLIEYCDSRQVPYRLVGKWILASDAQSEAKLLGIQATARANGVALADPVSADAVRRREPGVRCSAGLYSPGTGIIDSHALMTALQSDLEQAGGMVVCHHRVERIERMGSQWSVRVRDADGEVSTLETPILINSAGLHSVAVARTIESGPVRPLPEVCLARGNYFTYAGRLPVRHLLYPTPEPGGLGIHLTMDLGGQLRFGPDVQFLEGEEPDYRVDVDRHATFVEAIHRYLPDLDGDKLFPGYAGVRPKVKVNGRIADDFLIETYPGADWTGLVNLFGIESPGLTSCLAIADEVYDRLSEQSGAE</sequence>
<dbReference type="GO" id="GO:0047545">
    <property type="term" value="F:(S)-2-hydroxyglutarate dehydrogenase activity"/>
    <property type="evidence" value="ECO:0007669"/>
    <property type="project" value="TreeGrafter"/>
</dbReference>
<dbReference type="Gene3D" id="3.50.50.60">
    <property type="entry name" value="FAD/NAD(P)-binding domain"/>
    <property type="match status" value="1"/>
</dbReference>
<dbReference type="Gene3D" id="3.30.9.10">
    <property type="entry name" value="D-Amino Acid Oxidase, subunit A, domain 2"/>
    <property type="match status" value="1"/>
</dbReference>
<proteinExistence type="inferred from homology"/>
<dbReference type="InterPro" id="IPR036188">
    <property type="entry name" value="FAD/NAD-bd_sf"/>
</dbReference>
<reference evidence="7" key="1">
    <citation type="journal article" date="2014" name="Int. J. Syst. Evol. Microbiol.">
        <title>Complete genome sequence of Corynebacterium casei LMG S-19264T (=DSM 44701T), isolated from a smear-ripened cheese.</title>
        <authorList>
            <consortium name="US DOE Joint Genome Institute (JGI-PGF)"/>
            <person name="Walter F."/>
            <person name="Albersmeier A."/>
            <person name="Kalinowski J."/>
            <person name="Ruckert C."/>
        </authorList>
    </citation>
    <scope>NUCLEOTIDE SEQUENCE</scope>
    <source>
        <strain evidence="7">KCTC 22169</strain>
    </source>
</reference>
<dbReference type="PANTHER" id="PTHR43104">
    <property type="entry name" value="L-2-HYDROXYGLUTARATE DEHYDROGENASE, MITOCHONDRIAL"/>
    <property type="match status" value="1"/>
</dbReference>
<evidence type="ECO:0000259" key="6">
    <source>
        <dbReference type="Pfam" id="PF01266"/>
    </source>
</evidence>
<dbReference type="InterPro" id="IPR006076">
    <property type="entry name" value="FAD-dep_OxRdtase"/>
</dbReference>
<dbReference type="AlphaFoldDB" id="A0A918NEC3"/>
<dbReference type="Pfam" id="PF01266">
    <property type="entry name" value="DAO"/>
    <property type="match status" value="1"/>
</dbReference>
<accession>A0A918NEC3</accession>
<comment type="caution">
    <text evidence="7">The sequence shown here is derived from an EMBL/GenBank/DDBJ whole genome shotgun (WGS) entry which is preliminary data.</text>
</comment>
<feature type="domain" description="FAD dependent oxidoreductase" evidence="6">
    <location>
        <begin position="4"/>
        <end position="346"/>
    </location>
</feature>
<evidence type="ECO:0000256" key="4">
    <source>
        <dbReference type="ARBA" id="ARBA00023002"/>
    </source>
</evidence>
<protein>
    <submittedName>
        <fullName evidence="7">Dehydrogenase</fullName>
    </submittedName>
</protein>
<evidence type="ECO:0000256" key="3">
    <source>
        <dbReference type="ARBA" id="ARBA00022827"/>
    </source>
</evidence>
<evidence type="ECO:0000256" key="1">
    <source>
        <dbReference type="ARBA" id="ARBA00001974"/>
    </source>
</evidence>
<organism evidence="7 8">
    <name type="scientific">Saccharospirillum salsuginis</name>
    <dbReference type="NCBI Taxonomy" id="418750"/>
    <lineage>
        <taxon>Bacteria</taxon>
        <taxon>Pseudomonadati</taxon>
        <taxon>Pseudomonadota</taxon>
        <taxon>Gammaproteobacteria</taxon>
        <taxon>Oceanospirillales</taxon>
        <taxon>Saccharospirillaceae</taxon>
        <taxon>Saccharospirillum</taxon>
    </lineage>
</organism>
<evidence type="ECO:0000256" key="2">
    <source>
        <dbReference type="ARBA" id="ARBA00022630"/>
    </source>
</evidence>
<keyword evidence="8" id="KW-1185">Reference proteome</keyword>
<evidence type="ECO:0000313" key="7">
    <source>
        <dbReference type="EMBL" id="GGX60922.1"/>
    </source>
</evidence>
<dbReference type="Proteomes" id="UP000626148">
    <property type="component" value="Unassembled WGS sequence"/>
</dbReference>
<name>A0A918NEC3_9GAMM</name>
<dbReference type="SUPFAM" id="SSF51905">
    <property type="entry name" value="FAD/NAD(P)-binding domain"/>
    <property type="match status" value="1"/>
</dbReference>